<dbReference type="Pfam" id="PF00990">
    <property type="entry name" value="GGDEF"/>
    <property type="match status" value="1"/>
</dbReference>
<dbReference type="PANTHER" id="PTHR33121">
    <property type="entry name" value="CYCLIC DI-GMP PHOSPHODIESTERASE PDEF"/>
    <property type="match status" value="1"/>
</dbReference>
<dbReference type="SUPFAM" id="SSF141868">
    <property type="entry name" value="EAL domain-like"/>
    <property type="match status" value="1"/>
</dbReference>
<evidence type="ECO:0000259" key="2">
    <source>
        <dbReference type="PROSITE" id="PS50883"/>
    </source>
</evidence>
<dbReference type="InterPro" id="IPR029787">
    <property type="entry name" value="Nucleotide_cyclase"/>
</dbReference>
<dbReference type="Proteomes" id="UP000182975">
    <property type="component" value="Unassembled WGS sequence"/>
</dbReference>
<organism evidence="4 5">
    <name type="scientific">Denitrobacterium detoxificans</name>
    <dbReference type="NCBI Taxonomy" id="79604"/>
    <lineage>
        <taxon>Bacteria</taxon>
        <taxon>Bacillati</taxon>
        <taxon>Actinomycetota</taxon>
        <taxon>Coriobacteriia</taxon>
        <taxon>Eggerthellales</taxon>
        <taxon>Eggerthellaceae</taxon>
        <taxon>Denitrobacterium</taxon>
    </lineage>
</organism>
<accession>A0A1H8SEF9</accession>
<dbReference type="OrthoDB" id="9805474at2"/>
<feature type="transmembrane region" description="Helical" evidence="1">
    <location>
        <begin position="152"/>
        <end position="174"/>
    </location>
</feature>
<evidence type="ECO:0000259" key="3">
    <source>
        <dbReference type="PROSITE" id="PS50887"/>
    </source>
</evidence>
<dbReference type="InterPro" id="IPR035919">
    <property type="entry name" value="EAL_sf"/>
</dbReference>
<feature type="transmembrane region" description="Helical" evidence="1">
    <location>
        <begin position="48"/>
        <end position="66"/>
    </location>
</feature>
<feature type="transmembrane region" description="Helical" evidence="1">
    <location>
        <begin position="186"/>
        <end position="205"/>
    </location>
</feature>
<feature type="transmembrane region" description="Helical" evidence="1">
    <location>
        <begin position="107"/>
        <end position="132"/>
    </location>
</feature>
<dbReference type="InterPro" id="IPR043128">
    <property type="entry name" value="Rev_trsase/Diguanyl_cyclase"/>
</dbReference>
<dbReference type="Gene3D" id="3.20.20.450">
    <property type="entry name" value="EAL domain"/>
    <property type="match status" value="1"/>
</dbReference>
<reference evidence="5" key="1">
    <citation type="submission" date="2016-10" db="EMBL/GenBank/DDBJ databases">
        <authorList>
            <person name="Varghese N."/>
        </authorList>
    </citation>
    <scope>NUCLEOTIDE SEQUENCE [LARGE SCALE GENOMIC DNA]</scope>
    <source>
        <strain evidence="5">DSM 21843</strain>
    </source>
</reference>
<dbReference type="CDD" id="cd01948">
    <property type="entry name" value="EAL"/>
    <property type="match status" value="1"/>
</dbReference>
<feature type="domain" description="EAL" evidence="2">
    <location>
        <begin position="528"/>
        <end position="778"/>
    </location>
</feature>
<feature type="domain" description="GGDEF" evidence="3">
    <location>
        <begin position="389"/>
        <end position="519"/>
    </location>
</feature>
<dbReference type="Gene3D" id="3.30.450.20">
    <property type="entry name" value="PAS domain"/>
    <property type="match status" value="1"/>
</dbReference>
<dbReference type="PROSITE" id="PS50887">
    <property type="entry name" value="GGDEF"/>
    <property type="match status" value="1"/>
</dbReference>
<keyword evidence="1" id="KW-0812">Transmembrane</keyword>
<evidence type="ECO:0000313" key="5">
    <source>
        <dbReference type="Proteomes" id="UP000182975"/>
    </source>
</evidence>
<dbReference type="SUPFAM" id="SSF55785">
    <property type="entry name" value="PYP-like sensor domain (PAS domain)"/>
    <property type="match status" value="1"/>
</dbReference>
<evidence type="ECO:0000313" key="4">
    <source>
        <dbReference type="EMBL" id="SEO76896.1"/>
    </source>
</evidence>
<keyword evidence="1" id="KW-0472">Membrane</keyword>
<dbReference type="InterPro" id="IPR000160">
    <property type="entry name" value="GGDEF_dom"/>
</dbReference>
<keyword evidence="1" id="KW-1133">Transmembrane helix</keyword>
<dbReference type="InterPro" id="IPR035965">
    <property type="entry name" value="PAS-like_dom_sf"/>
</dbReference>
<name>A0A1H8SEF9_9ACTN</name>
<proteinExistence type="predicted"/>
<dbReference type="Pfam" id="PF00563">
    <property type="entry name" value="EAL"/>
    <property type="match status" value="1"/>
</dbReference>
<dbReference type="Gene3D" id="3.30.70.270">
    <property type="match status" value="1"/>
</dbReference>
<dbReference type="AlphaFoldDB" id="A0A1H8SEF9"/>
<dbReference type="SUPFAM" id="SSF55073">
    <property type="entry name" value="Nucleotide cyclase"/>
    <property type="match status" value="1"/>
</dbReference>
<protein>
    <submittedName>
        <fullName evidence="4">Diguanylate cyclase (GGDEF) domain-containing protein</fullName>
    </submittedName>
</protein>
<dbReference type="SMART" id="SM00267">
    <property type="entry name" value="GGDEF"/>
    <property type="match status" value="1"/>
</dbReference>
<feature type="transmembrane region" description="Helical" evidence="1">
    <location>
        <begin position="12"/>
        <end position="36"/>
    </location>
</feature>
<dbReference type="EMBL" id="FOEC01000006">
    <property type="protein sequence ID" value="SEO76896.1"/>
    <property type="molecule type" value="Genomic_DNA"/>
</dbReference>
<feature type="transmembrane region" description="Helical" evidence="1">
    <location>
        <begin position="211"/>
        <end position="232"/>
    </location>
</feature>
<dbReference type="PROSITE" id="PS50883">
    <property type="entry name" value="EAL"/>
    <property type="match status" value="1"/>
</dbReference>
<dbReference type="InterPro" id="IPR001633">
    <property type="entry name" value="EAL_dom"/>
</dbReference>
<keyword evidence="5" id="KW-1185">Reference proteome</keyword>
<gene>
    <name evidence="4" type="ORF">SAMN02910314_01136</name>
</gene>
<dbReference type="SMART" id="SM00052">
    <property type="entry name" value="EAL"/>
    <property type="match status" value="1"/>
</dbReference>
<sequence>MFCLGAEQCWFGAMIAFLLISFAMIAAIFACARIAHRSVRPISYDMERLLGYVLLPVLGDVIMVVAPSEPLAMFGALLFFAGTDWMLLELVNFIAVYCSSQFRGTIWAFLFAAMATVDTVVILSNVFTGFVFKLEPTAFMPWMGSFILIPQPWLLVHQCITLLMFLAAVILLLNKAILVPAVYSERYVVMLIAVLASVGTDIYYLSTDTPLGFSFVAYTICALLGFFFAIVYKPFIVIDRLLSRVVSEFGEVIAVFDGDANCLFVNDVAREQFGLDPDDLHSGNALFTRFLGEGSSYVVEHEREAYDSLNGVQRYFRVRYSVIADKKQRVVGGYLIVYDQTEYEESLIEERKATEEAQFRADHDSLTGLYRKHKFCEAVERLFSENPNVNYAIAVSNVKDFSLINDIYGSEEGDDLLVRIATALREKANPGTLYARLASDHFAVCFDRDRVSYRMFIDLPDQVAYVNADRLFPVVVHVGLYEVTDRSLSVPIMIDRAMRAAKSIGSEYAHERRLAIYDDAMRDELLWSKKVIGAFDRAMREHQIRPYVQPQVNADGVVRGGEALARWIHPEWGELRPDRFIPIFERNGMIVQLDKHIWEESCRILRDWANRGIDMYVAVNISPRDFFFIDVAQTFIDLVEKHGIAPQALHLEITEAVVMEKGAAAMAALERLRAAGFVVEMDDFGSGYSSLGMLKDMPVDVLKVDMAFLSRAKDPERARKILEGVIALSESLGMPSIVEGVETSEQYDMLRAMGCGLFQGYYFARPMPFPDFEKKYLD</sequence>
<dbReference type="GO" id="GO:0071111">
    <property type="term" value="F:cyclic-guanylate-specific phosphodiesterase activity"/>
    <property type="evidence" value="ECO:0007669"/>
    <property type="project" value="InterPro"/>
</dbReference>
<feature type="transmembrane region" description="Helical" evidence="1">
    <location>
        <begin position="72"/>
        <end position="95"/>
    </location>
</feature>
<dbReference type="PANTHER" id="PTHR33121:SF70">
    <property type="entry name" value="SIGNALING PROTEIN YKOW"/>
    <property type="match status" value="1"/>
</dbReference>
<evidence type="ECO:0000256" key="1">
    <source>
        <dbReference type="SAM" id="Phobius"/>
    </source>
</evidence>
<dbReference type="InterPro" id="IPR050706">
    <property type="entry name" value="Cyclic-di-GMP_PDE-like"/>
</dbReference>